<organism evidence="2 3">
    <name type="scientific">Bactrocera dorsalis</name>
    <name type="common">Oriental fruit fly</name>
    <name type="synonym">Dacus dorsalis</name>
    <dbReference type="NCBI Taxonomy" id="27457"/>
    <lineage>
        <taxon>Eukaryota</taxon>
        <taxon>Metazoa</taxon>
        <taxon>Ecdysozoa</taxon>
        <taxon>Arthropoda</taxon>
        <taxon>Hexapoda</taxon>
        <taxon>Insecta</taxon>
        <taxon>Pterygota</taxon>
        <taxon>Neoptera</taxon>
        <taxon>Endopterygota</taxon>
        <taxon>Diptera</taxon>
        <taxon>Brachycera</taxon>
        <taxon>Muscomorpha</taxon>
        <taxon>Tephritoidea</taxon>
        <taxon>Tephritidae</taxon>
        <taxon>Bactrocera</taxon>
        <taxon>Bactrocera</taxon>
    </lineage>
</organism>
<feature type="chain" id="PRO_5047359184" evidence="1">
    <location>
        <begin position="24"/>
        <end position="180"/>
    </location>
</feature>
<dbReference type="Proteomes" id="UP001652620">
    <property type="component" value="Chromosome 5"/>
</dbReference>
<protein>
    <submittedName>
        <fullName evidence="3">Uncharacterized protein LOC109579375</fullName>
    </submittedName>
</protein>
<accession>A0ABM3JYU6</accession>
<dbReference type="SMART" id="SM00697">
    <property type="entry name" value="DM8"/>
    <property type="match status" value="1"/>
</dbReference>
<dbReference type="PANTHER" id="PTHR20898">
    <property type="entry name" value="DAEDALUS ON 3-RELATED-RELATED"/>
    <property type="match status" value="1"/>
</dbReference>
<dbReference type="GeneID" id="109579375"/>
<evidence type="ECO:0000313" key="3">
    <source>
        <dbReference type="RefSeq" id="XP_049314399.1"/>
    </source>
</evidence>
<feature type="signal peptide" evidence="1">
    <location>
        <begin position="1"/>
        <end position="23"/>
    </location>
</feature>
<evidence type="ECO:0000313" key="2">
    <source>
        <dbReference type="Proteomes" id="UP001652620"/>
    </source>
</evidence>
<name>A0ABM3JYU6_BACDO</name>
<evidence type="ECO:0000256" key="1">
    <source>
        <dbReference type="SAM" id="SignalP"/>
    </source>
</evidence>
<keyword evidence="1" id="KW-0732">Signal</keyword>
<dbReference type="PANTHER" id="PTHR20898:SF0">
    <property type="entry name" value="DAEDALUS ON 3-RELATED"/>
    <property type="match status" value="1"/>
</dbReference>
<sequence>MLCSSMWLMFALMFSFYLPSVCPVSMIKFTNIKCVTLDKPFADFAYCKLKALSRHVVALSLLVNLFELPVNNVSLNVEVFKRFNGYRPYLFNKTLNFCDFLCNKKRVGVLDIVFKFMETYSNINHTCPYNISNDIVIDRLILKPNYFTLFPLPVGEYRIKMVGADNDWKAIVNVFLQTWE</sequence>
<proteinExistence type="predicted"/>
<reference evidence="3" key="1">
    <citation type="submission" date="2025-08" db="UniProtKB">
        <authorList>
            <consortium name="RefSeq"/>
        </authorList>
    </citation>
    <scope>IDENTIFICATION</scope>
    <source>
        <tissue evidence="3">Adult</tissue>
    </source>
</reference>
<dbReference type="Pfam" id="PF06477">
    <property type="entry name" value="DUF1091"/>
    <property type="match status" value="1"/>
</dbReference>
<keyword evidence="2" id="KW-1185">Reference proteome</keyword>
<dbReference type="RefSeq" id="XP_049314399.1">
    <property type="nucleotide sequence ID" value="XM_049458442.1"/>
</dbReference>
<dbReference type="InterPro" id="IPR010512">
    <property type="entry name" value="DUF1091"/>
</dbReference>
<gene>
    <name evidence="3" type="primary">LOC109579375</name>
</gene>